<sequence>MTVADVYALICNDLDVNGVSVASVEDIYHVLYAAPYGYGGRAAGTAVAMAVNTTCPRHQRAMDEAKRQATS</sequence>
<dbReference type="EMBL" id="AP022561">
    <property type="protein sequence ID" value="BBX06739.1"/>
    <property type="molecule type" value="Genomic_DNA"/>
</dbReference>
<accession>A0AAD1MBY1</accession>
<evidence type="ECO:0000313" key="1">
    <source>
        <dbReference type="EMBL" id="BBX06739.1"/>
    </source>
</evidence>
<dbReference type="AlphaFoldDB" id="A0AAD1MBY1"/>
<name>A0AAD1MBY1_9MYCO</name>
<organism evidence="1 2">
    <name type="scientific">Mycolicibacterium aichiense</name>
    <dbReference type="NCBI Taxonomy" id="1799"/>
    <lineage>
        <taxon>Bacteria</taxon>
        <taxon>Bacillati</taxon>
        <taxon>Actinomycetota</taxon>
        <taxon>Actinomycetes</taxon>
        <taxon>Mycobacteriales</taxon>
        <taxon>Mycobacteriaceae</taxon>
        <taxon>Mycolicibacterium</taxon>
    </lineage>
</organism>
<dbReference type="RefSeq" id="WP_147291935.1">
    <property type="nucleotide sequence ID" value="NZ_AP022561.1"/>
</dbReference>
<dbReference type="Proteomes" id="UP000467327">
    <property type="component" value="Chromosome"/>
</dbReference>
<gene>
    <name evidence="1" type="ORF">MAIC_15420</name>
</gene>
<protein>
    <submittedName>
        <fullName evidence="1">Uncharacterized protein</fullName>
    </submittedName>
</protein>
<keyword evidence="2" id="KW-1185">Reference proteome</keyword>
<reference evidence="1 2" key="1">
    <citation type="journal article" date="2019" name="Emerg. Microbes Infect.">
        <title>Comprehensive subspecies identification of 175 nontuberculous mycobacteria species based on 7547 genomic profiles.</title>
        <authorList>
            <person name="Matsumoto Y."/>
            <person name="Kinjo T."/>
            <person name="Motooka D."/>
            <person name="Nabeya D."/>
            <person name="Jung N."/>
            <person name="Uechi K."/>
            <person name="Horii T."/>
            <person name="Iida T."/>
            <person name="Fujita J."/>
            <person name="Nakamura S."/>
        </authorList>
    </citation>
    <scope>NUCLEOTIDE SEQUENCE [LARGE SCALE GENOMIC DNA]</scope>
    <source>
        <strain evidence="1 2">JCM 6376</strain>
    </source>
</reference>
<proteinExistence type="predicted"/>
<evidence type="ECO:0000313" key="2">
    <source>
        <dbReference type="Proteomes" id="UP000467327"/>
    </source>
</evidence>
<dbReference type="KEGG" id="maic:MAIC_15420"/>